<dbReference type="AlphaFoldDB" id="A0A9E2SE77"/>
<dbReference type="GO" id="GO:0043565">
    <property type="term" value="F:sequence-specific DNA binding"/>
    <property type="evidence" value="ECO:0007669"/>
    <property type="project" value="InterPro"/>
</dbReference>
<dbReference type="GO" id="GO:0003700">
    <property type="term" value="F:DNA-binding transcription factor activity"/>
    <property type="evidence" value="ECO:0007669"/>
    <property type="project" value="InterPro"/>
</dbReference>
<dbReference type="Proteomes" id="UP000812270">
    <property type="component" value="Unassembled WGS sequence"/>
</dbReference>
<keyword evidence="4" id="KW-1185">Reference proteome</keyword>
<evidence type="ECO:0000313" key="3">
    <source>
        <dbReference type="EMBL" id="MBV4360084.1"/>
    </source>
</evidence>
<feature type="domain" description="HTH araC/xylS-type" evidence="2">
    <location>
        <begin position="193"/>
        <end position="291"/>
    </location>
</feature>
<proteinExistence type="predicted"/>
<dbReference type="InterPro" id="IPR018060">
    <property type="entry name" value="HTH_AraC"/>
</dbReference>
<dbReference type="RefSeq" id="WP_217794336.1">
    <property type="nucleotide sequence ID" value="NZ_JAHSPG010000016.1"/>
</dbReference>
<dbReference type="CDD" id="cd06986">
    <property type="entry name" value="cupin_MmsR-like_N"/>
    <property type="match status" value="1"/>
</dbReference>
<name>A0A9E2SE77_9BACT</name>
<evidence type="ECO:0000313" key="4">
    <source>
        <dbReference type="Proteomes" id="UP000812270"/>
    </source>
</evidence>
<keyword evidence="1" id="KW-0238">DNA-binding</keyword>
<dbReference type="Pfam" id="PF12833">
    <property type="entry name" value="HTH_18"/>
    <property type="match status" value="1"/>
</dbReference>
<dbReference type="SMART" id="SM00342">
    <property type="entry name" value="HTH_ARAC"/>
    <property type="match status" value="1"/>
</dbReference>
<dbReference type="PANTHER" id="PTHR43280">
    <property type="entry name" value="ARAC-FAMILY TRANSCRIPTIONAL REGULATOR"/>
    <property type="match status" value="1"/>
</dbReference>
<organism evidence="3 4">
    <name type="scientific">Pinibacter aurantiacus</name>
    <dbReference type="NCBI Taxonomy" id="2851599"/>
    <lineage>
        <taxon>Bacteria</taxon>
        <taxon>Pseudomonadati</taxon>
        <taxon>Bacteroidota</taxon>
        <taxon>Chitinophagia</taxon>
        <taxon>Chitinophagales</taxon>
        <taxon>Chitinophagaceae</taxon>
        <taxon>Pinibacter</taxon>
    </lineage>
</organism>
<evidence type="ECO:0000259" key="2">
    <source>
        <dbReference type="PROSITE" id="PS01124"/>
    </source>
</evidence>
<comment type="caution">
    <text evidence="3">The sequence shown here is derived from an EMBL/GenBank/DDBJ whole genome shotgun (WGS) entry which is preliminary data.</text>
</comment>
<sequence length="294" mass="34356">MLRKKEGFEGQRAIMIPRKILHTHCDNNPLLKNLYITDIGYYPKAKGHLMERSHGSEQHILIYCMEGKGWAEIKKEKYELTSGSFVIIPAKIRHSYGSEEKNGWTIYWVHFSGSSANEIVNMMMQQNSTLAGSVSMNEKRQRLFEEIYTNLERGYGLENLSYSNLCVGHYLSTFIFNERYTQVDLKDKEDIINRSIDYMQKNIDATVELQDLAAIVNLSPSHYSFVFRKKTGFSPIEYFNHLKVQKACQYLLFTDLRVKEIAGKIGIYDPYYFSRMFSKIMGISPNEYRIKRHT</sequence>
<gene>
    <name evidence="3" type="ORF">KTO63_23165</name>
</gene>
<dbReference type="EMBL" id="JAHSPG010000016">
    <property type="protein sequence ID" value="MBV4360084.1"/>
    <property type="molecule type" value="Genomic_DNA"/>
</dbReference>
<protein>
    <submittedName>
        <fullName evidence="3">AraC family transcriptional regulator</fullName>
    </submittedName>
</protein>
<reference evidence="3" key="1">
    <citation type="submission" date="2021-06" db="EMBL/GenBank/DDBJ databases">
        <authorList>
            <person name="Huq M.A."/>
        </authorList>
    </citation>
    <scope>NUCLEOTIDE SEQUENCE</scope>
    <source>
        <strain evidence="3">MAH-26</strain>
    </source>
</reference>
<dbReference type="PROSITE" id="PS01124">
    <property type="entry name" value="HTH_ARAC_FAMILY_2"/>
    <property type="match status" value="1"/>
</dbReference>
<dbReference type="Pfam" id="PF02311">
    <property type="entry name" value="AraC_binding"/>
    <property type="match status" value="1"/>
</dbReference>
<accession>A0A9E2SE77</accession>
<dbReference type="InterPro" id="IPR003313">
    <property type="entry name" value="AraC-bd"/>
</dbReference>
<dbReference type="PANTHER" id="PTHR43280:SF30">
    <property type="entry name" value="MMSAB OPERON REGULATORY PROTEIN"/>
    <property type="match status" value="1"/>
</dbReference>
<evidence type="ECO:0000256" key="1">
    <source>
        <dbReference type="ARBA" id="ARBA00023125"/>
    </source>
</evidence>